<feature type="signal peptide" evidence="11">
    <location>
        <begin position="1"/>
        <end position="22"/>
    </location>
</feature>
<protein>
    <recommendedName>
        <fullName evidence="14">Glycoside hydrolase family 17 protein</fullName>
    </recommendedName>
</protein>
<dbReference type="EMBL" id="CAJRGZ010000015">
    <property type="protein sequence ID" value="CAG5144536.1"/>
    <property type="molecule type" value="Genomic_DNA"/>
</dbReference>
<evidence type="ECO:0000256" key="9">
    <source>
        <dbReference type="ARBA" id="ARBA00023316"/>
    </source>
</evidence>
<dbReference type="RefSeq" id="XP_043165095.1">
    <property type="nucleotide sequence ID" value="XM_043309160.1"/>
</dbReference>
<name>A0A8J2HXR0_9PLEO</name>
<evidence type="ECO:0000256" key="1">
    <source>
        <dbReference type="ARBA" id="ARBA00004191"/>
    </source>
</evidence>
<dbReference type="AlphaFoldDB" id="A0A8J2HXR0"/>
<evidence type="ECO:0000313" key="13">
    <source>
        <dbReference type="Proteomes" id="UP000676310"/>
    </source>
</evidence>
<feature type="compositionally biased region" description="Low complexity" evidence="10">
    <location>
        <begin position="96"/>
        <end position="119"/>
    </location>
</feature>
<feature type="chain" id="PRO_5035153105" description="Glycoside hydrolase family 17 protein" evidence="11">
    <location>
        <begin position="23"/>
        <end position="423"/>
    </location>
</feature>
<dbReference type="GeneID" id="67012911"/>
<evidence type="ECO:0000256" key="10">
    <source>
        <dbReference type="SAM" id="MobiDB-lite"/>
    </source>
</evidence>
<dbReference type="Gene3D" id="3.20.20.80">
    <property type="entry name" value="Glycosidases"/>
    <property type="match status" value="1"/>
</dbReference>
<feature type="region of interest" description="Disordered" evidence="10">
    <location>
        <begin position="79"/>
        <end position="163"/>
    </location>
</feature>
<evidence type="ECO:0000256" key="5">
    <source>
        <dbReference type="ARBA" id="ARBA00022729"/>
    </source>
</evidence>
<evidence type="ECO:0000256" key="4">
    <source>
        <dbReference type="ARBA" id="ARBA00022525"/>
    </source>
</evidence>
<accession>A0A8J2HXR0</accession>
<keyword evidence="9" id="KW-0961">Cell wall biogenesis/degradation</keyword>
<proteinExistence type="inferred from homology"/>
<dbReference type="GO" id="GO:0005576">
    <property type="term" value="C:extracellular region"/>
    <property type="evidence" value="ECO:0007669"/>
    <property type="project" value="TreeGrafter"/>
</dbReference>
<dbReference type="InterPro" id="IPR050732">
    <property type="entry name" value="Beta-glucan_modifiers"/>
</dbReference>
<gene>
    <name evidence="12" type="ORF">ALTATR162_LOCUS1563</name>
</gene>
<keyword evidence="8" id="KW-0326">Glycosidase</keyword>
<organism evidence="12 13">
    <name type="scientific">Alternaria atra</name>
    <dbReference type="NCBI Taxonomy" id="119953"/>
    <lineage>
        <taxon>Eukaryota</taxon>
        <taxon>Fungi</taxon>
        <taxon>Dikarya</taxon>
        <taxon>Ascomycota</taxon>
        <taxon>Pezizomycotina</taxon>
        <taxon>Dothideomycetes</taxon>
        <taxon>Pleosporomycetidae</taxon>
        <taxon>Pleosporales</taxon>
        <taxon>Pleosporineae</taxon>
        <taxon>Pleosporaceae</taxon>
        <taxon>Alternaria</taxon>
        <taxon>Alternaria sect. Ulocladioides</taxon>
    </lineage>
</organism>
<sequence>MKSIVLASALAAVSLLVGSASGRPLNHKRKLVTEVVYVTETIAEAIVYVDEAGAAYSTTTSAILTSSTSVTVAATTAEAVLSSSEPPQTSSPVPEPASLPTSSEEPSSTLASPSAEPTAVDVQDATTTQATLSTPSETPPAAPAPTQEPGPTPQPSSPAGILPLGITWDAYTGSANCKTADQLASEFSRMKDYKVIRIYGMDCNQIPLAVQNAIKNGQKLMGGAYLDTSGGGEDLSQVIQAYKSAIDQYAGGNWDVIQLFAVENERVNEHRMTSSQVVDAIGRARSQLQSVGYNGPVGAVETAPATIDNPAICGASDVVMVNIHAFFDRNTQAQDAGAFVKSQVERVKSACDNKRIVVTESGWPRQGNANGAAIPSPDNQRIALESIRANFNGDMFLFSAFDSGWKADSASTFNAERYWGVID</sequence>
<dbReference type="GO" id="GO:0042973">
    <property type="term" value="F:glucan endo-1,3-beta-D-glucosidase activity"/>
    <property type="evidence" value="ECO:0007669"/>
    <property type="project" value="TreeGrafter"/>
</dbReference>
<dbReference type="InterPro" id="IPR017853">
    <property type="entry name" value="GH"/>
</dbReference>
<keyword evidence="4" id="KW-0964">Secreted</keyword>
<evidence type="ECO:0000256" key="6">
    <source>
        <dbReference type="ARBA" id="ARBA00022801"/>
    </source>
</evidence>
<feature type="compositionally biased region" description="Pro residues" evidence="10">
    <location>
        <begin position="137"/>
        <end position="156"/>
    </location>
</feature>
<evidence type="ECO:0000256" key="3">
    <source>
        <dbReference type="ARBA" id="ARBA00022512"/>
    </source>
</evidence>
<dbReference type="PANTHER" id="PTHR16631">
    <property type="entry name" value="GLUCAN 1,3-BETA-GLUCOSIDASE"/>
    <property type="match status" value="1"/>
</dbReference>
<comment type="caution">
    <text evidence="12">The sequence shown here is derived from an EMBL/GenBank/DDBJ whole genome shotgun (WGS) entry which is preliminary data.</text>
</comment>
<comment type="similarity">
    <text evidence="2">Belongs to the glycosyl hydrolase 17 family.</text>
</comment>
<dbReference type="PANTHER" id="PTHR16631:SF14">
    <property type="entry name" value="FAMILY 17 GLUCOSIDASE SCW10-RELATED"/>
    <property type="match status" value="1"/>
</dbReference>
<keyword evidence="7" id="KW-0325">Glycoprotein</keyword>
<dbReference type="FunFam" id="3.20.20.80:FF:000111">
    <property type="entry name" value="Soluble cell wall protein"/>
    <property type="match status" value="1"/>
</dbReference>
<dbReference type="GO" id="GO:0009277">
    <property type="term" value="C:fungal-type cell wall"/>
    <property type="evidence" value="ECO:0007669"/>
    <property type="project" value="UniProtKB-ARBA"/>
</dbReference>
<evidence type="ECO:0000256" key="2">
    <source>
        <dbReference type="ARBA" id="ARBA00008773"/>
    </source>
</evidence>
<evidence type="ECO:0000256" key="7">
    <source>
        <dbReference type="ARBA" id="ARBA00023180"/>
    </source>
</evidence>
<evidence type="ECO:0000256" key="8">
    <source>
        <dbReference type="ARBA" id="ARBA00023295"/>
    </source>
</evidence>
<dbReference type="GO" id="GO:0071555">
    <property type="term" value="P:cell wall organization"/>
    <property type="evidence" value="ECO:0007669"/>
    <property type="project" value="UniProtKB-KW"/>
</dbReference>
<keyword evidence="6" id="KW-0378">Hydrolase</keyword>
<evidence type="ECO:0000256" key="11">
    <source>
        <dbReference type="SAM" id="SignalP"/>
    </source>
</evidence>
<dbReference type="Proteomes" id="UP000676310">
    <property type="component" value="Unassembled WGS sequence"/>
</dbReference>
<keyword evidence="5 11" id="KW-0732">Signal</keyword>
<dbReference type="OrthoDB" id="941679at2759"/>
<dbReference type="SUPFAM" id="SSF51445">
    <property type="entry name" value="(Trans)glycosidases"/>
    <property type="match status" value="1"/>
</dbReference>
<dbReference type="GO" id="GO:0009986">
    <property type="term" value="C:cell surface"/>
    <property type="evidence" value="ECO:0007669"/>
    <property type="project" value="TreeGrafter"/>
</dbReference>
<comment type="subcellular location">
    <subcellularLocation>
        <location evidence="1">Secreted</location>
        <location evidence="1">Cell wall</location>
    </subcellularLocation>
</comment>
<evidence type="ECO:0000313" key="12">
    <source>
        <dbReference type="EMBL" id="CAG5144536.1"/>
    </source>
</evidence>
<keyword evidence="13" id="KW-1185">Reference proteome</keyword>
<keyword evidence="3" id="KW-0134">Cell wall</keyword>
<reference evidence="12" key="1">
    <citation type="submission" date="2021-05" db="EMBL/GenBank/DDBJ databases">
        <authorList>
            <person name="Stam R."/>
        </authorList>
    </citation>
    <scope>NUCLEOTIDE SEQUENCE</scope>
    <source>
        <strain evidence="12">CS162</strain>
    </source>
</reference>
<evidence type="ECO:0008006" key="14">
    <source>
        <dbReference type="Google" id="ProtNLM"/>
    </source>
</evidence>